<evidence type="ECO:0000256" key="5">
    <source>
        <dbReference type="SAM" id="MobiDB-lite"/>
    </source>
</evidence>
<organism evidence="8 9">
    <name type="scientific">Lentinula detonsa</name>
    <dbReference type="NCBI Taxonomy" id="2804962"/>
    <lineage>
        <taxon>Eukaryota</taxon>
        <taxon>Fungi</taxon>
        <taxon>Dikarya</taxon>
        <taxon>Basidiomycota</taxon>
        <taxon>Agaricomycotina</taxon>
        <taxon>Agaricomycetes</taxon>
        <taxon>Agaricomycetidae</taxon>
        <taxon>Agaricales</taxon>
        <taxon>Marasmiineae</taxon>
        <taxon>Omphalotaceae</taxon>
        <taxon>Lentinula</taxon>
    </lineage>
</organism>
<dbReference type="PANTHER" id="PTHR43066:SF21">
    <property type="entry name" value="UBIQUITIN-ASSOCIATED DOMAIN-CONTAINING PROTEIN 2"/>
    <property type="match status" value="1"/>
</dbReference>
<comment type="caution">
    <text evidence="8">The sequence shown here is derived from an EMBL/GenBank/DDBJ whole genome shotgun (WGS) entry which is preliminary data.</text>
</comment>
<feature type="compositionally biased region" description="Polar residues" evidence="5">
    <location>
        <begin position="229"/>
        <end position="240"/>
    </location>
</feature>
<dbReference type="Pfam" id="PF01694">
    <property type="entry name" value="Rhomboid"/>
    <property type="match status" value="1"/>
</dbReference>
<dbReference type="PROSITE" id="PS51140">
    <property type="entry name" value="CUE"/>
    <property type="match status" value="1"/>
</dbReference>
<feature type="transmembrane region" description="Helical" evidence="6">
    <location>
        <begin position="12"/>
        <end position="28"/>
    </location>
</feature>
<dbReference type="SUPFAM" id="SSF144091">
    <property type="entry name" value="Rhomboid-like"/>
    <property type="match status" value="1"/>
</dbReference>
<protein>
    <recommendedName>
        <fullName evidence="7">CUE domain-containing protein</fullName>
    </recommendedName>
</protein>
<feature type="region of interest" description="Disordered" evidence="5">
    <location>
        <begin position="216"/>
        <end position="256"/>
    </location>
</feature>
<evidence type="ECO:0000313" key="9">
    <source>
        <dbReference type="Proteomes" id="UP001142393"/>
    </source>
</evidence>
<dbReference type="GO" id="GO:0004252">
    <property type="term" value="F:serine-type endopeptidase activity"/>
    <property type="evidence" value="ECO:0007669"/>
    <property type="project" value="TreeGrafter"/>
</dbReference>
<dbReference type="GO" id="GO:0016020">
    <property type="term" value="C:membrane"/>
    <property type="evidence" value="ECO:0007669"/>
    <property type="project" value="UniProtKB-SubCell"/>
</dbReference>
<gene>
    <name evidence="8" type="ORF">DFH05DRAFT_1507573</name>
</gene>
<dbReference type="AlphaFoldDB" id="A0A9W8NUD9"/>
<dbReference type="Gene3D" id="1.20.1540.10">
    <property type="entry name" value="Rhomboid-like"/>
    <property type="match status" value="1"/>
</dbReference>
<evidence type="ECO:0000256" key="4">
    <source>
        <dbReference type="ARBA" id="ARBA00023136"/>
    </source>
</evidence>
<evidence type="ECO:0000256" key="6">
    <source>
        <dbReference type="SAM" id="Phobius"/>
    </source>
</evidence>
<comment type="subcellular location">
    <subcellularLocation>
        <location evidence="1">Membrane</location>
        <topology evidence="1">Multi-pass membrane protein</topology>
    </subcellularLocation>
</comment>
<evidence type="ECO:0000259" key="7">
    <source>
        <dbReference type="PROSITE" id="PS51140"/>
    </source>
</evidence>
<sequence length="338" mass="37056">MSFEYASVSKGLMISLALTSIVVGVFDVKHYFHLQLIPHISKYHQYWRLALHNIAFANSSDLFLAELILYQDGIQVERCFGSLKFASFLVVSTLLSTLLEFISLLLFHRVGLNHLSSGPLTLVFSILYQYSRIIPPIYEFRVFGVSFNNKSFIYALGIQLAVARLPGSGAAALIGILAGQIYRSDLINLKSYRLGSTIVNLSTRFLHPLLGLNRPPRRSNRAFPDPSRRGTSSRQANTSSQDEEVVTTARPSSTGMDSRIRATAAAGAGGTSVVRDWVQGLTGRGDGTTAGVRIPLESEITELTNMFPDISREAVIGALQRSRNVEGAVETLLSSQIS</sequence>
<keyword evidence="4 6" id="KW-0472">Membrane</keyword>
<proteinExistence type="predicted"/>
<keyword evidence="2 6" id="KW-0812">Transmembrane</keyword>
<dbReference type="Pfam" id="PF02845">
    <property type="entry name" value="CUE"/>
    <property type="match status" value="1"/>
</dbReference>
<reference evidence="8 9" key="1">
    <citation type="journal article" date="2023" name="Proc. Natl. Acad. Sci. U.S.A.">
        <title>A global phylogenomic analysis of the shiitake genus Lentinula.</title>
        <authorList>
            <person name="Sierra-Patev S."/>
            <person name="Min B."/>
            <person name="Naranjo-Ortiz M."/>
            <person name="Looney B."/>
            <person name="Konkel Z."/>
            <person name="Slot J.C."/>
            <person name="Sakamoto Y."/>
            <person name="Steenwyk J.L."/>
            <person name="Rokas A."/>
            <person name="Carro J."/>
            <person name="Camarero S."/>
            <person name="Ferreira P."/>
            <person name="Molpeceres G."/>
            <person name="Ruiz-Duenas F.J."/>
            <person name="Serrano A."/>
            <person name="Henrissat B."/>
            <person name="Drula E."/>
            <person name="Hughes K.W."/>
            <person name="Mata J.L."/>
            <person name="Ishikawa N.K."/>
            <person name="Vargas-Isla R."/>
            <person name="Ushijima S."/>
            <person name="Smith C.A."/>
            <person name="Donoghue J."/>
            <person name="Ahrendt S."/>
            <person name="Andreopoulos W."/>
            <person name="He G."/>
            <person name="LaButti K."/>
            <person name="Lipzen A."/>
            <person name="Ng V."/>
            <person name="Riley R."/>
            <person name="Sandor L."/>
            <person name="Barry K."/>
            <person name="Martinez A.T."/>
            <person name="Xiao Y."/>
            <person name="Gibbons J.G."/>
            <person name="Terashima K."/>
            <person name="Grigoriev I.V."/>
            <person name="Hibbett D."/>
        </authorList>
    </citation>
    <scope>NUCLEOTIDE SEQUENCE [LARGE SCALE GENOMIC DNA]</scope>
    <source>
        <strain evidence="8 9">TFB7810</strain>
    </source>
</reference>
<name>A0A9W8NUD9_9AGAR</name>
<keyword evidence="3 6" id="KW-1133">Transmembrane helix</keyword>
<dbReference type="EMBL" id="JANVFU010000013">
    <property type="protein sequence ID" value="KAJ3740902.1"/>
    <property type="molecule type" value="Genomic_DNA"/>
</dbReference>
<keyword evidence="9" id="KW-1185">Reference proteome</keyword>
<evidence type="ECO:0000256" key="1">
    <source>
        <dbReference type="ARBA" id="ARBA00004141"/>
    </source>
</evidence>
<dbReference type="GO" id="GO:0043130">
    <property type="term" value="F:ubiquitin binding"/>
    <property type="evidence" value="ECO:0007669"/>
    <property type="project" value="InterPro"/>
</dbReference>
<accession>A0A9W8NUD9</accession>
<feature type="domain" description="CUE" evidence="7">
    <location>
        <begin position="295"/>
        <end position="337"/>
    </location>
</feature>
<evidence type="ECO:0000256" key="3">
    <source>
        <dbReference type="ARBA" id="ARBA00022989"/>
    </source>
</evidence>
<evidence type="ECO:0000313" key="8">
    <source>
        <dbReference type="EMBL" id="KAJ3740902.1"/>
    </source>
</evidence>
<dbReference type="InterPro" id="IPR035952">
    <property type="entry name" value="Rhomboid-like_sf"/>
</dbReference>
<dbReference type="InterPro" id="IPR003892">
    <property type="entry name" value="CUE"/>
</dbReference>
<evidence type="ECO:0000256" key="2">
    <source>
        <dbReference type="ARBA" id="ARBA00022692"/>
    </source>
</evidence>
<feature type="transmembrane region" description="Helical" evidence="6">
    <location>
        <begin position="85"/>
        <end position="107"/>
    </location>
</feature>
<feature type="transmembrane region" description="Helical" evidence="6">
    <location>
        <begin position="151"/>
        <end position="178"/>
    </location>
</feature>
<dbReference type="Proteomes" id="UP001142393">
    <property type="component" value="Unassembled WGS sequence"/>
</dbReference>
<dbReference type="InterPro" id="IPR022764">
    <property type="entry name" value="Peptidase_S54_rhomboid_dom"/>
</dbReference>
<dbReference type="PANTHER" id="PTHR43066">
    <property type="entry name" value="RHOMBOID-RELATED PROTEIN"/>
    <property type="match status" value="1"/>
</dbReference>